<protein>
    <submittedName>
        <fullName evidence="4">Uncharacterized protein</fullName>
    </submittedName>
</protein>
<feature type="chain" id="PRO_5042853098" evidence="3">
    <location>
        <begin position="29"/>
        <end position="158"/>
    </location>
</feature>
<name>A0AAN7GUA7_9MYRT</name>
<comment type="caution">
    <text evidence="4">The sequence shown here is derived from an EMBL/GenBank/DDBJ whole genome shotgun (WGS) entry which is preliminary data.</text>
</comment>
<keyword evidence="2" id="KW-0472">Membrane</keyword>
<evidence type="ECO:0000313" key="4">
    <source>
        <dbReference type="EMBL" id="KAK4744209.1"/>
    </source>
</evidence>
<evidence type="ECO:0000256" key="2">
    <source>
        <dbReference type="SAM" id="Phobius"/>
    </source>
</evidence>
<keyword evidence="3" id="KW-0732">Signal</keyword>
<evidence type="ECO:0000256" key="1">
    <source>
        <dbReference type="SAM" id="MobiDB-lite"/>
    </source>
</evidence>
<keyword evidence="5" id="KW-1185">Reference proteome</keyword>
<feature type="region of interest" description="Disordered" evidence="1">
    <location>
        <begin position="34"/>
        <end position="90"/>
    </location>
</feature>
<feature type="compositionally biased region" description="Low complexity" evidence="1">
    <location>
        <begin position="148"/>
        <end position="158"/>
    </location>
</feature>
<keyword evidence="2" id="KW-1133">Transmembrane helix</keyword>
<evidence type="ECO:0000313" key="5">
    <source>
        <dbReference type="Proteomes" id="UP001345219"/>
    </source>
</evidence>
<feature type="signal peptide" evidence="3">
    <location>
        <begin position="1"/>
        <end position="28"/>
    </location>
</feature>
<feature type="transmembrane region" description="Helical" evidence="2">
    <location>
        <begin position="100"/>
        <end position="125"/>
    </location>
</feature>
<accession>A0AAN7GUA7</accession>
<dbReference type="Proteomes" id="UP001345219">
    <property type="component" value="Chromosome 9"/>
</dbReference>
<dbReference type="AlphaFoldDB" id="A0AAN7GUA7"/>
<feature type="compositionally biased region" description="Low complexity" evidence="1">
    <location>
        <begin position="70"/>
        <end position="90"/>
    </location>
</feature>
<evidence type="ECO:0000256" key="3">
    <source>
        <dbReference type="SAM" id="SignalP"/>
    </source>
</evidence>
<reference evidence="4 5" key="1">
    <citation type="journal article" date="2023" name="Hortic Res">
        <title>Pangenome of water caltrop reveals structural variations and asymmetric subgenome divergence after allopolyploidization.</title>
        <authorList>
            <person name="Zhang X."/>
            <person name="Chen Y."/>
            <person name="Wang L."/>
            <person name="Yuan Y."/>
            <person name="Fang M."/>
            <person name="Shi L."/>
            <person name="Lu R."/>
            <person name="Comes H.P."/>
            <person name="Ma Y."/>
            <person name="Chen Y."/>
            <person name="Huang G."/>
            <person name="Zhou Y."/>
            <person name="Zheng Z."/>
            <person name="Qiu Y."/>
        </authorList>
    </citation>
    <scope>NUCLEOTIDE SEQUENCE [LARGE SCALE GENOMIC DNA]</scope>
    <source>
        <tissue evidence="4">Roots</tissue>
    </source>
</reference>
<gene>
    <name evidence="4" type="ORF">SAY87_010521</name>
</gene>
<organism evidence="4 5">
    <name type="scientific">Trapa incisa</name>
    <dbReference type="NCBI Taxonomy" id="236973"/>
    <lineage>
        <taxon>Eukaryota</taxon>
        <taxon>Viridiplantae</taxon>
        <taxon>Streptophyta</taxon>
        <taxon>Embryophyta</taxon>
        <taxon>Tracheophyta</taxon>
        <taxon>Spermatophyta</taxon>
        <taxon>Magnoliopsida</taxon>
        <taxon>eudicotyledons</taxon>
        <taxon>Gunneridae</taxon>
        <taxon>Pentapetalae</taxon>
        <taxon>rosids</taxon>
        <taxon>malvids</taxon>
        <taxon>Myrtales</taxon>
        <taxon>Lythraceae</taxon>
        <taxon>Trapa</taxon>
    </lineage>
</organism>
<keyword evidence="2" id="KW-0812">Transmembrane</keyword>
<feature type="region of interest" description="Disordered" evidence="1">
    <location>
        <begin position="135"/>
        <end position="158"/>
    </location>
</feature>
<dbReference type="PANTHER" id="PTHR37189:SF4">
    <property type="entry name" value="TRANSMEMBRANE PROTEIN"/>
    <property type="match status" value="1"/>
</dbReference>
<sequence length="158" mass="16977">MRFWQFDFSGVTVTFSILLLSSALQSAARDVRPSDHGLQYQQSRPAGENASPPEMCSFFGASSTPPIPPNSSTLPKASNSTDSSWMQSSGSSRRRRVREILLVASLVCGVTGLALLIGSALLFLVKFQKEIRSPQMLTSSPPQPPRPAQAAGAHNCTI</sequence>
<proteinExistence type="predicted"/>
<dbReference type="PANTHER" id="PTHR37189">
    <property type="entry name" value="CONCANAVALIN A-LIKE LECTIN/GLUCANASE DOMAIN-CONTAINING PROTEIN-RELATED"/>
    <property type="match status" value="1"/>
</dbReference>
<dbReference type="EMBL" id="JAXIOK010000022">
    <property type="protein sequence ID" value="KAK4744209.1"/>
    <property type="molecule type" value="Genomic_DNA"/>
</dbReference>